<protein>
    <submittedName>
        <fullName evidence="2">Uncharacterized protein</fullName>
    </submittedName>
</protein>
<reference evidence="2" key="1">
    <citation type="submission" date="2020-10" db="EMBL/GenBank/DDBJ databases">
        <title>Unveiling of a novel bifunctional photoreceptor, Dualchrome1, isolated from a cosmopolitan green alga.</title>
        <authorList>
            <person name="Suzuki S."/>
            <person name="Kawachi M."/>
        </authorList>
    </citation>
    <scope>NUCLEOTIDE SEQUENCE</scope>
    <source>
        <strain evidence="2">NIES 2893</strain>
    </source>
</reference>
<keyword evidence="3" id="KW-1185">Reference proteome</keyword>
<sequence>MDDKEGRNTNSGTQAPKASGNRRKMAHDELNARKISSKLLQYNLLGSHEHIDGPAAHGLAANMDETAAMKSTLFFHLYIWATSEDNTRCRDFHLPDTLIVEHGLVHSWLFTDRRGVIRRKTKARTQEPLEILAAFAKDPHSSRTGAIVANHIVPGPSSVGGVITPLTLGKLKSLLGTSGPPRSLPDGLIQGVVSPYMGRHDVNSIHTTHYSFVSSNSISASGPSWTRKAPFTTNLKHPDAKRSPSPMLSRTPGTLTQVQVEDGNPINSCCRVETSVRSKRGTLTKKDATPEMINTDEFLAEASSAENTDTPIKLETRLQSACRGIAAHLERVAPSYYRVLDMKLHFTHDGNGKLYFLWCSDIRVIANARESENSQGLVSGNLHGQVSSLRNLFGDAGNRSIYTKPRKLHFADSQNDFAGGGDYASDDGRHATKFPPPRPASQNDGERARQHGHKINAPKRSNQWHRSPGVLPSYKRAPRSRLSIERPGAQPWRLDDEYNGEVSSSPTRVRIQARHSRVASPLPQIRTPEPNIPWRG</sequence>
<dbReference type="EMBL" id="BNJQ01000005">
    <property type="protein sequence ID" value="GHP03462.1"/>
    <property type="molecule type" value="Genomic_DNA"/>
</dbReference>
<name>A0A830HA00_9CHLO</name>
<proteinExistence type="predicted"/>
<feature type="region of interest" description="Disordered" evidence="1">
    <location>
        <begin position="413"/>
        <end position="536"/>
    </location>
</feature>
<evidence type="ECO:0000256" key="1">
    <source>
        <dbReference type="SAM" id="MobiDB-lite"/>
    </source>
</evidence>
<evidence type="ECO:0000313" key="2">
    <source>
        <dbReference type="EMBL" id="GHP03462.1"/>
    </source>
</evidence>
<accession>A0A830HA00</accession>
<organism evidence="2 3">
    <name type="scientific">Pycnococcus provasolii</name>
    <dbReference type="NCBI Taxonomy" id="41880"/>
    <lineage>
        <taxon>Eukaryota</taxon>
        <taxon>Viridiplantae</taxon>
        <taxon>Chlorophyta</taxon>
        <taxon>Pseudoscourfieldiophyceae</taxon>
        <taxon>Pseudoscourfieldiales</taxon>
        <taxon>Pycnococcaceae</taxon>
        <taxon>Pycnococcus</taxon>
    </lineage>
</organism>
<feature type="region of interest" description="Disordered" evidence="1">
    <location>
        <begin position="1"/>
        <end position="25"/>
    </location>
</feature>
<gene>
    <name evidence="2" type="ORF">PPROV_000221700</name>
</gene>
<evidence type="ECO:0000313" key="3">
    <source>
        <dbReference type="Proteomes" id="UP000660262"/>
    </source>
</evidence>
<dbReference type="AlphaFoldDB" id="A0A830HA00"/>
<comment type="caution">
    <text evidence="2">The sequence shown here is derived from an EMBL/GenBank/DDBJ whole genome shotgun (WGS) entry which is preliminary data.</text>
</comment>
<dbReference type="Proteomes" id="UP000660262">
    <property type="component" value="Unassembled WGS sequence"/>
</dbReference>